<reference evidence="2" key="1">
    <citation type="submission" date="2021-01" db="EMBL/GenBank/DDBJ databases">
        <authorList>
            <person name="Corre E."/>
            <person name="Pelletier E."/>
            <person name="Niang G."/>
            <person name="Scheremetjew M."/>
            <person name="Finn R."/>
            <person name="Kale V."/>
            <person name="Holt S."/>
            <person name="Cochrane G."/>
            <person name="Meng A."/>
            <person name="Brown T."/>
            <person name="Cohen L."/>
        </authorList>
    </citation>
    <scope>NUCLEOTIDE SEQUENCE</scope>
    <source>
        <strain evidence="2">CCMP3105</strain>
    </source>
</reference>
<gene>
    <name evidence="2" type="ORF">AMON00008_LOCUS16293</name>
</gene>
<evidence type="ECO:0000313" key="2">
    <source>
        <dbReference type="EMBL" id="CAE4576673.1"/>
    </source>
</evidence>
<name>A0A7S4ULQ2_9DINO</name>
<dbReference type="AlphaFoldDB" id="A0A7S4ULQ2"/>
<accession>A0A7S4ULQ2</accession>
<feature type="compositionally biased region" description="Polar residues" evidence="1">
    <location>
        <begin position="30"/>
        <end position="41"/>
    </location>
</feature>
<sequence>MTSWKFYPPDNEQSEAPDADFAGPVAAAQTPPQESSPLYTTPVQKSSLLPCTEDAPSGFVVFVLPYQDEQLVAVRCLVEKCELAKRSNDIMKTVLQCHSRDLWQERLAHTDFQELSQEIPWDHFSLAEILDGPCSGVRALGIGTNKTKLQRACRLAVSVTAVLKGVGTLPEGSSAFASFLTLTEDARNQTASLPEDILSHMAARTCRGSDELPRVLPPAVSVSHPRLAESPPPPTAAPPPARTSSHDGCVRGRSRTKREPGLVTQDEREDWAACVDAMEELRSALTGFPDAFKVLECVDRVQRKAPRCEHCRADWEKAVWAPIQALEDVWRNVSLWSGASERVLDMLRGQLEAPLAHTILPIHRIRYTQRWASDTFRHGSHALRSVVDVAEDLVSGRIQVLEDSMVLDVVWFHSEHWSCNNRHLKALKLYLREVQPEWRRAEEMARVRVWPLNHKLRLSGGWAVTEKLSHAMDTRSHGRSLSLRPSRSPSRQGVPSRRVHFVSSQGV</sequence>
<dbReference type="EMBL" id="HBNR01024303">
    <property type="protein sequence ID" value="CAE4576673.1"/>
    <property type="molecule type" value="Transcribed_RNA"/>
</dbReference>
<organism evidence="2">
    <name type="scientific">Alexandrium monilatum</name>
    <dbReference type="NCBI Taxonomy" id="311494"/>
    <lineage>
        <taxon>Eukaryota</taxon>
        <taxon>Sar</taxon>
        <taxon>Alveolata</taxon>
        <taxon>Dinophyceae</taxon>
        <taxon>Gonyaulacales</taxon>
        <taxon>Pyrocystaceae</taxon>
        <taxon>Alexandrium</taxon>
    </lineage>
</organism>
<evidence type="ECO:0000256" key="1">
    <source>
        <dbReference type="SAM" id="MobiDB-lite"/>
    </source>
</evidence>
<feature type="compositionally biased region" description="Pro residues" evidence="1">
    <location>
        <begin position="230"/>
        <end position="241"/>
    </location>
</feature>
<feature type="region of interest" description="Disordered" evidence="1">
    <location>
        <begin position="1"/>
        <end position="41"/>
    </location>
</feature>
<feature type="compositionally biased region" description="Low complexity" evidence="1">
    <location>
        <begin position="479"/>
        <end position="491"/>
    </location>
</feature>
<feature type="region of interest" description="Disordered" evidence="1">
    <location>
        <begin position="473"/>
        <end position="498"/>
    </location>
</feature>
<protein>
    <submittedName>
        <fullName evidence="2">Uncharacterized protein</fullName>
    </submittedName>
</protein>
<proteinExistence type="predicted"/>
<feature type="region of interest" description="Disordered" evidence="1">
    <location>
        <begin position="223"/>
        <end position="265"/>
    </location>
</feature>